<dbReference type="AlphaFoldDB" id="A0A8J8PZM7"/>
<organism evidence="7 8">
    <name type="scientific">Natronococcus pandeyae</name>
    <dbReference type="NCBI Taxonomy" id="2055836"/>
    <lineage>
        <taxon>Archaea</taxon>
        <taxon>Methanobacteriati</taxon>
        <taxon>Methanobacteriota</taxon>
        <taxon>Stenosarchaea group</taxon>
        <taxon>Halobacteria</taxon>
        <taxon>Halobacteriales</taxon>
        <taxon>Natrialbaceae</taxon>
        <taxon>Natronococcus</taxon>
    </lineage>
</organism>
<dbReference type="PIRSF" id="PIRSF000089">
    <property type="entry name" value="Electra_flavoP_a"/>
    <property type="match status" value="1"/>
</dbReference>
<dbReference type="EMBL" id="PHNJ01000019">
    <property type="protein sequence ID" value="TYL36327.1"/>
    <property type="molecule type" value="Genomic_DNA"/>
</dbReference>
<dbReference type="InterPro" id="IPR014731">
    <property type="entry name" value="ETF_asu_C"/>
</dbReference>
<dbReference type="PANTHER" id="PTHR43153">
    <property type="entry name" value="ELECTRON TRANSFER FLAVOPROTEIN ALPHA"/>
    <property type="match status" value="1"/>
</dbReference>
<reference evidence="7" key="1">
    <citation type="submission" date="2017-11" db="EMBL/GenBank/DDBJ databases">
        <authorList>
            <person name="Kajale S.C."/>
            <person name="Sharma A."/>
        </authorList>
    </citation>
    <scope>NUCLEOTIDE SEQUENCE</scope>
    <source>
        <strain evidence="7">LS1_42</strain>
    </source>
</reference>
<gene>
    <name evidence="7" type="ORF">CV102_22985</name>
</gene>
<dbReference type="GO" id="GO:0033539">
    <property type="term" value="P:fatty acid beta-oxidation using acyl-CoA dehydrogenase"/>
    <property type="evidence" value="ECO:0007669"/>
    <property type="project" value="TreeGrafter"/>
</dbReference>
<evidence type="ECO:0000256" key="1">
    <source>
        <dbReference type="ARBA" id="ARBA00005817"/>
    </source>
</evidence>
<dbReference type="SMART" id="SM00893">
    <property type="entry name" value="ETF"/>
    <property type="match status" value="1"/>
</dbReference>
<keyword evidence="5" id="KW-0249">Electron transport</keyword>
<evidence type="ECO:0000259" key="6">
    <source>
        <dbReference type="SMART" id="SM00893"/>
    </source>
</evidence>
<keyword evidence="2" id="KW-0813">Transport</keyword>
<protein>
    <submittedName>
        <fullName evidence="7">Electron transfer flavoprotein subunit alpha/FixB family protein</fullName>
    </submittedName>
</protein>
<feature type="domain" description="Electron transfer flavoprotein alpha/beta-subunit N-terminal" evidence="6">
    <location>
        <begin position="2"/>
        <end position="190"/>
    </location>
</feature>
<dbReference type="InterPro" id="IPR014730">
    <property type="entry name" value="ETF_a/b_N"/>
</dbReference>
<dbReference type="Gene3D" id="3.40.50.620">
    <property type="entry name" value="HUPs"/>
    <property type="match status" value="1"/>
</dbReference>
<dbReference type="SUPFAM" id="SSF52467">
    <property type="entry name" value="DHS-like NAD/FAD-binding domain"/>
    <property type="match status" value="1"/>
</dbReference>
<dbReference type="OrthoDB" id="307696at2157"/>
<comment type="caution">
    <text evidence="7">The sequence shown here is derived from an EMBL/GenBank/DDBJ whole genome shotgun (WGS) entry which is preliminary data.</text>
</comment>
<dbReference type="RefSeq" id="WP_148860325.1">
    <property type="nucleotide sequence ID" value="NZ_PHNJ01000019.1"/>
</dbReference>
<dbReference type="Pfam" id="PF00766">
    <property type="entry name" value="ETF_alpha"/>
    <property type="match status" value="1"/>
</dbReference>
<evidence type="ECO:0000256" key="2">
    <source>
        <dbReference type="ARBA" id="ARBA00022448"/>
    </source>
</evidence>
<dbReference type="Pfam" id="PF01012">
    <property type="entry name" value="ETF"/>
    <property type="match status" value="1"/>
</dbReference>
<dbReference type="InterPro" id="IPR029035">
    <property type="entry name" value="DHS-like_NAD/FAD-binding_dom"/>
</dbReference>
<dbReference type="Gene3D" id="3.40.50.1220">
    <property type="entry name" value="TPP-binding domain"/>
    <property type="match status" value="1"/>
</dbReference>
<sequence length="325" mass="34218">MILGLVEHESGVPEETSLEALTMARELAAGEETELGAVVFGEEGGALEGELGPYGVEEIYHVTHDRLDGYAPAAWGESITQLVSELGVSTVAAPGTDRGHEVLAHAGAALDAPMATDCIAVDVVDEGETYELRRHRWGGSLVEHARLEGETKLVTAAEHEYPIEEAASTTEPTVSEFTPSLDDAHLRVRVERVETADEEGIPLGEARVVVGGGRGVGGPEDYDKLEELADLLGGTVGASRAAINEGWRPHDDQIGLTGAQISPDIYIACGISGAVQHMVGCKGADTILAINTDSEAAIVQKADYAVIGDLHEVVPELTEAIRETT</sequence>
<evidence type="ECO:0000313" key="7">
    <source>
        <dbReference type="EMBL" id="TYL36327.1"/>
    </source>
</evidence>
<keyword evidence="3" id="KW-0285">Flavoprotein</keyword>
<accession>A0A8J8PZM7</accession>
<dbReference type="SUPFAM" id="SSF52402">
    <property type="entry name" value="Adenine nucleotide alpha hydrolases-like"/>
    <property type="match status" value="1"/>
</dbReference>
<keyword evidence="4" id="KW-0274">FAD</keyword>
<evidence type="ECO:0000256" key="4">
    <source>
        <dbReference type="ARBA" id="ARBA00022827"/>
    </source>
</evidence>
<name>A0A8J8PZM7_9EURY</name>
<dbReference type="PANTHER" id="PTHR43153:SF1">
    <property type="entry name" value="ELECTRON TRANSFER FLAVOPROTEIN SUBUNIT ALPHA, MITOCHONDRIAL"/>
    <property type="match status" value="1"/>
</dbReference>
<proteinExistence type="inferred from homology"/>
<dbReference type="InterPro" id="IPR001308">
    <property type="entry name" value="ETF_a/FixB"/>
</dbReference>
<keyword evidence="8" id="KW-1185">Reference proteome</keyword>
<evidence type="ECO:0000256" key="5">
    <source>
        <dbReference type="ARBA" id="ARBA00022982"/>
    </source>
</evidence>
<dbReference type="GO" id="GO:0009055">
    <property type="term" value="F:electron transfer activity"/>
    <property type="evidence" value="ECO:0007669"/>
    <property type="project" value="InterPro"/>
</dbReference>
<dbReference type="InterPro" id="IPR014729">
    <property type="entry name" value="Rossmann-like_a/b/a_fold"/>
</dbReference>
<dbReference type="GO" id="GO:0050660">
    <property type="term" value="F:flavin adenine dinucleotide binding"/>
    <property type="evidence" value="ECO:0007669"/>
    <property type="project" value="InterPro"/>
</dbReference>
<dbReference type="PROSITE" id="PS00696">
    <property type="entry name" value="ETF_ALPHA"/>
    <property type="match status" value="1"/>
</dbReference>
<dbReference type="Proteomes" id="UP000766904">
    <property type="component" value="Unassembled WGS sequence"/>
</dbReference>
<comment type="similarity">
    <text evidence="1">Belongs to the ETF alpha-subunit/FixB family.</text>
</comment>
<dbReference type="InterPro" id="IPR018206">
    <property type="entry name" value="ETF_asu_C_CS"/>
</dbReference>
<evidence type="ECO:0000313" key="8">
    <source>
        <dbReference type="Proteomes" id="UP000766904"/>
    </source>
</evidence>
<evidence type="ECO:0000256" key="3">
    <source>
        <dbReference type="ARBA" id="ARBA00022630"/>
    </source>
</evidence>